<dbReference type="SUPFAM" id="SSF54197">
    <property type="entry name" value="HIT-like"/>
    <property type="match status" value="1"/>
</dbReference>
<evidence type="ECO:0000313" key="10">
    <source>
        <dbReference type="EMBL" id="RPB25615.1"/>
    </source>
</evidence>
<feature type="region of interest" description="Disordered" evidence="8">
    <location>
        <begin position="172"/>
        <end position="194"/>
    </location>
</feature>
<feature type="binding site" evidence="4">
    <location>
        <position position="86"/>
    </location>
    <ligand>
        <name>substrate</name>
    </ligand>
</feature>
<dbReference type="OrthoDB" id="680339at2759"/>
<dbReference type="InParanoid" id="A0A3N4M643"/>
<keyword evidence="11" id="KW-1185">Reference proteome</keyword>
<dbReference type="GO" id="GO:0000166">
    <property type="term" value="F:nucleotide binding"/>
    <property type="evidence" value="ECO:0007669"/>
    <property type="project" value="UniProtKB-KW"/>
</dbReference>
<evidence type="ECO:0000256" key="1">
    <source>
        <dbReference type="ARBA" id="ARBA00022741"/>
    </source>
</evidence>
<dbReference type="EC" id="3.6.1.29" evidence="7"/>
<evidence type="ECO:0000259" key="9">
    <source>
        <dbReference type="PROSITE" id="PS51084"/>
    </source>
</evidence>
<dbReference type="PANTHER" id="PTHR46243:SF1">
    <property type="entry name" value="BIS(5'-ADENOSYL)-TRIPHOSPHATASE"/>
    <property type="match status" value="1"/>
</dbReference>
<dbReference type="Proteomes" id="UP000267821">
    <property type="component" value="Unassembled WGS sequence"/>
</dbReference>
<feature type="binding site" evidence="4">
    <location>
        <position position="101"/>
    </location>
    <ligand>
        <name>substrate</name>
    </ligand>
</feature>
<dbReference type="STRING" id="1051890.A0A3N4M643"/>
<name>A0A3N4M643_9PEZI</name>
<dbReference type="PROSITE" id="PS00892">
    <property type="entry name" value="HIT_1"/>
    <property type="match status" value="1"/>
</dbReference>
<dbReference type="PANTHER" id="PTHR46243">
    <property type="entry name" value="BIS(5'-ADENOSYL)-TRIPHOSPHATASE"/>
    <property type="match status" value="1"/>
</dbReference>
<gene>
    <name evidence="10" type="ORF">L211DRAFT_836342</name>
</gene>
<dbReference type="GO" id="GO:0047710">
    <property type="term" value="F:bis(5'-adenosyl)-triphosphatase activity"/>
    <property type="evidence" value="ECO:0007669"/>
    <property type="project" value="UniProtKB-UniRule"/>
</dbReference>
<comment type="catalytic activity">
    <reaction evidence="7">
        <text>P(1),P(3)-bis(5'-adenosyl) triphosphate + H2O = AMP + ADP + 2 H(+)</text>
        <dbReference type="Rhea" id="RHEA:13893"/>
        <dbReference type="ChEBI" id="CHEBI:15377"/>
        <dbReference type="ChEBI" id="CHEBI:15378"/>
        <dbReference type="ChEBI" id="CHEBI:58529"/>
        <dbReference type="ChEBI" id="CHEBI:456215"/>
        <dbReference type="ChEBI" id="CHEBI:456216"/>
        <dbReference type="EC" id="3.6.1.29"/>
    </reaction>
</comment>
<dbReference type="PROSITE" id="PS51084">
    <property type="entry name" value="HIT_2"/>
    <property type="match status" value="1"/>
</dbReference>
<dbReference type="FunCoup" id="A0A3N4M643">
    <property type="interactions" value="169"/>
</dbReference>
<dbReference type="InterPro" id="IPR036265">
    <property type="entry name" value="HIT-like_sf"/>
</dbReference>
<dbReference type="CDD" id="cd01275">
    <property type="entry name" value="FHIT"/>
    <property type="match status" value="1"/>
</dbReference>
<dbReference type="InterPro" id="IPR051884">
    <property type="entry name" value="Bis(5'-adenosyl)-TPase_reg"/>
</dbReference>
<feature type="short sequence motif" description="Histidine triad motif" evidence="6">
    <location>
        <begin position="97"/>
        <end position="101"/>
    </location>
</feature>
<protein>
    <recommendedName>
        <fullName evidence="7">Bis(5'-adenosyl)-triphosphatase</fullName>
        <ecNumber evidence="7">3.6.1.29</ecNumber>
    </recommendedName>
</protein>
<dbReference type="Gene3D" id="3.30.428.10">
    <property type="entry name" value="HIT-like"/>
    <property type="match status" value="1"/>
</dbReference>
<evidence type="ECO:0000256" key="6">
    <source>
        <dbReference type="PROSITE-ProRule" id="PRU00464"/>
    </source>
</evidence>
<dbReference type="InterPro" id="IPR039383">
    <property type="entry name" value="FHIT"/>
</dbReference>
<feature type="binding site" evidence="4">
    <location>
        <position position="30"/>
    </location>
    <ligand>
        <name>substrate</name>
    </ligand>
</feature>
<evidence type="ECO:0000256" key="3">
    <source>
        <dbReference type="PIRSR" id="PIRSR639383-1"/>
    </source>
</evidence>
<evidence type="ECO:0000256" key="2">
    <source>
        <dbReference type="ARBA" id="ARBA00022801"/>
    </source>
</evidence>
<proteinExistence type="predicted"/>
<feature type="active site" description="Tele-AMP-histidine intermediate" evidence="3">
    <location>
        <position position="99"/>
    </location>
</feature>
<feature type="domain" description="HIT" evidence="9">
    <location>
        <begin position="5"/>
        <end position="112"/>
    </location>
</feature>
<dbReference type="EMBL" id="ML121537">
    <property type="protein sequence ID" value="RPB25615.1"/>
    <property type="molecule type" value="Genomic_DNA"/>
</dbReference>
<dbReference type="AlphaFoldDB" id="A0A3N4M643"/>
<evidence type="ECO:0000256" key="7">
    <source>
        <dbReference type="RuleBase" id="RU366076"/>
    </source>
</evidence>
<reference evidence="10 11" key="1">
    <citation type="journal article" date="2018" name="Nat. Ecol. Evol.">
        <title>Pezizomycetes genomes reveal the molecular basis of ectomycorrhizal truffle lifestyle.</title>
        <authorList>
            <person name="Murat C."/>
            <person name="Payen T."/>
            <person name="Noel B."/>
            <person name="Kuo A."/>
            <person name="Morin E."/>
            <person name="Chen J."/>
            <person name="Kohler A."/>
            <person name="Krizsan K."/>
            <person name="Balestrini R."/>
            <person name="Da Silva C."/>
            <person name="Montanini B."/>
            <person name="Hainaut M."/>
            <person name="Levati E."/>
            <person name="Barry K.W."/>
            <person name="Belfiori B."/>
            <person name="Cichocki N."/>
            <person name="Clum A."/>
            <person name="Dockter R.B."/>
            <person name="Fauchery L."/>
            <person name="Guy J."/>
            <person name="Iotti M."/>
            <person name="Le Tacon F."/>
            <person name="Lindquist E.A."/>
            <person name="Lipzen A."/>
            <person name="Malagnac F."/>
            <person name="Mello A."/>
            <person name="Molinier V."/>
            <person name="Miyauchi S."/>
            <person name="Poulain J."/>
            <person name="Riccioni C."/>
            <person name="Rubini A."/>
            <person name="Sitrit Y."/>
            <person name="Splivallo R."/>
            <person name="Traeger S."/>
            <person name="Wang M."/>
            <person name="Zifcakova L."/>
            <person name="Wipf D."/>
            <person name="Zambonelli A."/>
            <person name="Paolocci F."/>
            <person name="Nowrousian M."/>
            <person name="Ottonello S."/>
            <person name="Baldrian P."/>
            <person name="Spatafora J.W."/>
            <person name="Henrissat B."/>
            <person name="Nagy L.G."/>
            <person name="Aury J.M."/>
            <person name="Wincker P."/>
            <person name="Grigoriev I.V."/>
            <person name="Bonfante P."/>
            <person name="Martin F.M."/>
        </authorList>
    </citation>
    <scope>NUCLEOTIDE SEQUENCE [LARGE SCALE GENOMIC DNA]</scope>
    <source>
        <strain evidence="10 11">ATCC MYA-4762</strain>
    </source>
</reference>
<sequence length="222" mass="24376">MAATGPAYFGSFIVTSQVFYKTPLSFAIVNVKPLLPGHVLVCSNRVVPRLKDLSTAEVTDLFLTAQKVSKVVETVYGAQGLNIAIQDGIAAGQSVPHVHTHLIPRRFKDLANSDDIYALIESEAGDLDKLFRERDNSQLRPTEPSTPVKVAVEVNKEMVLSGETQSAVSIAEAESQVPGRGRAKFPTPLPDELRKPRTLDEMEKEAKILAKFMAEYDRNSKL</sequence>
<evidence type="ECO:0000256" key="5">
    <source>
        <dbReference type="PIRSR" id="PIRSR639383-3"/>
    </source>
</evidence>
<dbReference type="InterPro" id="IPR019808">
    <property type="entry name" value="Histidine_triad_CS"/>
</dbReference>
<comment type="cofactor">
    <cofactor evidence="7">
        <name>Mn(2+)</name>
        <dbReference type="ChEBI" id="CHEBI:29035"/>
    </cofactor>
</comment>
<feature type="site" description="Important for induction of apoptosis" evidence="5">
    <location>
        <position position="117"/>
    </location>
</feature>
<evidence type="ECO:0000313" key="11">
    <source>
        <dbReference type="Proteomes" id="UP000267821"/>
    </source>
</evidence>
<evidence type="ECO:0000256" key="8">
    <source>
        <dbReference type="SAM" id="MobiDB-lite"/>
    </source>
</evidence>
<organism evidence="10 11">
    <name type="scientific">Terfezia boudieri ATCC MYA-4762</name>
    <dbReference type="NCBI Taxonomy" id="1051890"/>
    <lineage>
        <taxon>Eukaryota</taxon>
        <taxon>Fungi</taxon>
        <taxon>Dikarya</taxon>
        <taxon>Ascomycota</taxon>
        <taxon>Pezizomycotina</taxon>
        <taxon>Pezizomycetes</taxon>
        <taxon>Pezizales</taxon>
        <taxon>Pezizaceae</taxon>
        <taxon>Terfezia</taxon>
    </lineage>
</organism>
<feature type="binding site" evidence="4">
    <location>
        <begin position="92"/>
        <end position="95"/>
    </location>
    <ligand>
        <name>substrate</name>
    </ligand>
</feature>
<evidence type="ECO:0000256" key="4">
    <source>
        <dbReference type="PIRSR" id="PIRSR639383-2"/>
    </source>
</evidence>
<keyword evidence="1 7" id="KW-0547">Nucleotide-binding</keyword>
<dbReference type="Pfam" id="PF01230">
    <property type="entry name" value="HIT"/>
    <property type="match status" value="1"/>
</dbReference>
<dbReference type="InterPro" id="IPR011146">
    <property type="entry name" value="HIT-like"/>
</dbReference>
<keyword evidence="2 7" id="KW-0378">Hydrolase</keyword>
<accession>A0A3N4M643</accession>